<evidence type="ECO:0000256" key="4">
    <source>
        <dbReference type="PROSITE-ProRule" id="PRU00433"/>
    </source>
</evidence>
<dbReference type="InterPro" id="IPR013427">
    <property type="entry name" value="Haem-bd_dom_put"/>
</dbReference>
<name>A0A5C5X247_9BACT</name>
<dbReference type="RefSeq" id="WP_146393261.1">
    <property type="nucleotide sequence ID" value="NZ_SJPK01000015.1"/>
</dbReference>
<protein>
    <recommendedName>
        <fullName evidence="6">Cytochrome c domain-containing protein</fullName>
    </recommendedName>
</protein>
<dbReference type="InterPro" id="IPR036909">
    <property type="entry name" value="Cyt_c-like_dom_sf"/>
</dbReference>
<dbReference type="GO" id="GO:0009055">
    <property type="term" value="F:electron transfer activity"/>
    <property type="evidence" value="ECO:0007669"/>
    <property type="project" value="InterPro"/>
</dbReference>
<comment type="caution">
    <text evidence="7">The sequence shown here is derived from an EMBL/GenBank/DDBJ whole genome shotgun (WGS) entry which is preliminary data.</text>
</comment>
<dbReference type="InterPro" id="IPR009056">
    <property type="entry name" value="Cyt_c-like_dom"/>
</dbReference>
<dbReference type="Proteomes" id="UP000318053">
    <property type="component" value="Unassembled WGS sequence"/>
</dbReference>
<dbReference type="NCBIfam" id="TIGR02603">
    <property type="entry name" value="CxxCH_TIGR02603"/>
    <property type="match status" value="1"/>
</dbReference>
<feature type="signal peptide" evidence="5">
    <location>
        <begin position="1"/>
        <end position="29"/>
    </location>
</feature>
<accession>A0A5C5X247</accession>
<dbReference type="InterPro" id="IPR008979">
    <property type="entry name" value="Galactose-bd-like_sf"/>
</dbReference>
<reference evidence="7 8" key="1">
    <citation type="submission" date="2019-02" db="EMBL/GenBank/DDBJ databases">
        <title>Deep-cultivation of Planctomycetes and their phenomic and genomic characterization uncovers novel biology.</title>
        <authorList>
            <person name="Wiegand S."/>
            <person name="Jogler M."/>
            <person name="Boedeker C."/>
            <person name="Pinto D."/>
            <person name="Vollmers J."/>
            <person name="Rivas-Marin E."/>
            <person name="Kohn T."/>
            <person name="Peeters S.H."/>
            <person name="Heuer A."/>
            <person name="Rast P."/>
            <person name="Oberbeckmann S."/>
            <person name="Bunk B."/>
            <person name="Jeske O."/>
            <person name="Meyerdierks A."/>
            <person name="Storesund J.E."/>
            <person name="Kallscheuer N."/>
            <person name="Luecker S."/>
            <person name="Lage O.M."/>
            <person name="Pohl T."/>
            <person name="Merkel B.J."/>
            <person name="Hornburger P."/>
            <person name="Mueller R.-W."/>
            <person name="Bruemmer F."/>
            <person name="Labrenz M."/>
            <person name="Spormann A.M."/>
            <person name="Op Den Camp H."/>
            <person name="Overmann J."/>
            <person name="Amann R."/>
            <person name="Jetten M.S.M."/>
            <person name="Mascher T."/>
            <person name="Medema M.H."/>
            <person name="Devos D.P."/>
            <person name="Kaster A.-K."/>
            <person name="Ovreas L."/>
            <person name="Rohde M."/>
            <person name="Galperin M.Y."/>
            <person name="Jogler C."/>
        </authorList>
    </citation>
    <scope>NUCLEOTIDE SEQUENCE [LARGE SCALE GENOMIC DNA]</scope>
    <source>
        <strain evidence="7 8">CA85</strain>
    </source>
</reference>
<dbReference type="Gene3D" id="2.60.120.260">
    <property type="entry name" value="Galactose-binding domain-like"/>
    <property type="match status" value="1"/>
</dbReference>
<dbReference type="InterPro" id="IPR011042">
    <property type="entry name" value="6-blade_b-propeller_TolB-like"/>
</dbReference>
<dbReference type="Gene3D" id="1.10.760.10">
    <property type="entry name" value="Cytochrome c-like domain"/>
    <property type="match status" value="1"/>
</dbReference>
<evidence type="ECO:0000256" key="2">
    <source>
        <dbReference type="ARBA" id="ARBA00022723"/>
    </source>
</evidence>
<dbReference type="PANTHER" id="PTHR33546">
    <property type="entry name" value="LARGE, MULTIFUNCTIONAL SECRETED PROTEIN-RELATED"/>
    <property type="match status" value="1"/>
</dbReference>
<dbReference type="SUPFAM" id="SSF46626">
    <property type="entry name" value="Cytochrome c"/>
    <property type="match status" value="1"/>
</dbReference>
<dbReference type="Gene3D" id="2.60.120.560">
    <property type="entry name" value="Exo-inulinase, domain 1"/>
    <property type="match status" value="1"/>
</dbReference>
<keyword evidence="2 4" id="KW-0479">Metal-binding</keyword>
<dbReference type="Pfam" id="PF00034">
    <property type="entry name" value="Cytochrom_C"/>
    <property type="match status" value="1"/>
</dbReference>
<dbReference type="PANTHER" id="PTHR33546:SF1">
    <property type="entry name" value="LARGE, MULTIFUNCTIONAL SECRETED PROTEIN"/>
    <property type="match status" value="1"/>
</dbReference>
<dbReference type="InterPro" id="IPR010496">
    <property type="entry name" value="AL/BT2_dom"/>
</dbReference>
<dbReference type="AlphaFoldDB" id="A0A5C5X247"/>
<keyword evidence="8" id="KW-1185">Reference proteome</keyword>
<organism evidence="7 8">
    <name type="scientific">Allorhodopirellula solitaria</name>
    <dbReference type="NCBI Taxonomy" id="2527987"/>
    <lineage>
        <taxon>Bacteria</taxon>
        <taxon>Pseudomonadati</taxon>
        <taxon>Planctomycetota</taxon>
        <taxon>Planctomycetia</taxon>
        <taxon>Pirellulales</taxon>
        <taxon>Pirellulaceae</taxon>
        <taxon>Allorhodopirellula</taxon>
    </lineage>
</organism>
<sequence precursor="true">MPLNLGALARTGYLCFCLLGLCSAAQSNAAAQQAGPDNGGESSFQILFDGQSLDGWQGLDGFWSVVDGAIHGQTTSDHPTNGNTFLVWQGGEVGDFEFRCKVRFEGNNSGVQYRSDIVDADKFAMAGYQADLHPSQEYFGMMYGERTPRGIIATRGQRIVAQADGTTQIVSEVGNADTLDGSSWNDLRIIAVGNRLIHQVNGITTVDITDENPAAKSSGKLGLQLHAGPPVEVEFRSLLLRPLSGPEAMSTLNEAVQSSAEAVARAEKAAAADDDKWVTAEPMPTWIWTPNPQPKQKVWFRRSVEVGGKIQSARVYATCDNSLKLFINGEEVGSSSDWRKPVEQDVSKLLQSGTNLIAAECQNETGVAAFVCKIIIQLEDGTEQLVLTNGDWKLSEEPGENWNKAAVVESQWQSSHELGKLGKDPWKIPNHAIGAAGGADPLNAKNVIVPPGFAIERIYRIPENQGSWVAMAVDPQGRIYACDQGGQGLFRITMHGNQQPDVEKVSVGELSDLSGAQGLVWAFDSLWFHRNGGNLVRLTDTDGDDALDHAEVIPGGRSGGEHGNHAVVVTEDCTGIYMAGGNHAQLGTLAGSNVPTWYEGLLLPRMWDSNGHARGLMAPGGWVTRLDVSEKTQRLETIGFRNEYDLALNRFGDMFTFDADMEWDMGTPWYRPTRICHVVSGADFGWRSGSGKWPAYYEDSLPPVVDIGPGSPTGMVSGQGTRFPTRYQEAVFALDWTFGTIYSIALQPSGSSYEGTAEPFVYGTPLPVTDAVVGLDGALYFAVGGRGTESALFRVHYIGDESTAPPAAPAPEHAAARADRHRLEAFHGVEDAAAVETAWPFLSSQDRFLRNAARIAIESQDVETWAERVFLAANPQTAITAAVALARMGEAAHASPLIDHLLNLPIGDLPEGQQLGALRAMALVFTQLQEPDTAQRRQLLNKLEPMLPSEFDNVNVELIRLLTYLRSTQVAAKAMALIEHRPAPEYPDWSTLASRNSRYGGGVQRMLDNPPPSREIHYAFMLRNLRQGWTLPLRRTYFRFLNDAAQTSGGSSFPGYLTRIRDEALAACTDEQRKALEDITGEDFNPVPDFDIAPIQGPGRTWDVASAGAAAARGKPNFERGRSLYFSAKCASCHRFAGLGGNIGPDLTSIPNKFDRKYVVEAIVDPSKVISDQYGSSNVLLADGNLLTGLVIEHAGGGLTVYPPQPDAKAIEVAADDVEEVIASPVSQMPTELLDDLNAEEVRDLIAYLLSGGDANDKRYRQ</sequence>
<keyword evidence="1 4" id="KW-0349">Heme</keyword>
<evidence type="ECO:0000313" key="7">
    <source>
        <dbReference type="EMBL" id="TWT56235.1"/>
    </source>
</evidence>
<evidence type="ECO:0000313" key="8">
    <source>
        <dbReference type="Proteomes" id="UP000318053"/>
    </source>
</evidence>
<evidence type="ECO:0000259" key="6">
    <source>
        <dbReference type="PROSITE" id="PS51007"/>
    </source>
</evidence>
<dbReference type="GO" id="GO:0020037">
    <property type="term" value="F:heme binding"/>
    <property type="evidence" value="ECO:0007669"/>
    <property type="project" value="InterPro"/>
</dbReference>
<dbReference type="Pfam" id="PF06439">
    <property type="entry name" value="3keto-disac_hyd"/>
    <property type="match status" value="1"/>
</dbReference>
<gene>
    <name evidence="7" type="ORF">CA85_44170</name>
</gene>
<proteinExistence type="predicted"/>
<dbReference type="OrthoDB" id="223239at2"/>
<dbReference type="GO" id="GO:0046872">
    <property type="term" value="F:metal ion binding"/>
    <property type="evidence" value="ECO:0007669"/>
    <property type="project" value="UniProtKB-KW"/>
</dbReference>
<keyword evidence="5" id="KW-0732">Signal</keyword>
<evidence type="ECO:0000256" key="5">
    <source>
        <dbReference type="SAM" id="SignalP"/>
    </source>
</evidence>
<dbReference type="EMBL" id="SJPK01000015">
    <property type="protein sequence ID" value="TWT56235.1"/>
    <property type="molecule type" value="Genomic_DNA"/>
</dbReference>
<dbReference type="Gene3D" id="2.120.10.30">
    <property type="entry name" value="TolB, C-terminal domain"/>
    <property type="match status" value="1"/>
</dbReference>
<dbReference type="GO" id="GO:0016787">
    <property type="term" value="F:hydrolase activity"/>
    <property type="evidence" value="ECO:0007669"/>
    <property type="project" value="InterPro"/>
</dbReference>
<evidence type="ECO:0000256" key="1">
    <source>
        <dbReference type="ARBA" id="ARBA00022617"/>
    </source>
</evidence>
<feature type="domain" description="Cytochrome c" evidence="6">
    <location>
        <begin position="1109"/>
        <end position="1253"/>
    </location>
</feature>
<feature type="chain" id="PRO_5022810145" description="Cytochrome c domain-containing protein" evidence="5">
    <location>
        <begin position="30"/>
        <end position="1262"/>
    </location>
</feature>
<evidence type="ECO:0000256" key="3">
    <source>
        <dbReference type="ARBA" id="ARBA00023004"/>
    </source>
</evidence>
<dbReference type="SUPFAM" id="SSF49785">
    <property type="entry name" value="Galactose-binding domain-like"/>
    <property type="match status" value="1"/>
</dbReference>
<dbReference type="SUPFAM" id="SSF50952">
    <property type="entry name" value="Soluble quinoprotein glucose dehydrogenase"/>
    <property type="match status" value="1"/>
</dbReference>
<dbReference type="PROSITE" id="PS51007">
    <property type="entry name" value="CYTC"/>
    <property type="match status" value="1"/>
</dbReference>
<keyword evidence="3 4" id="KW-0408">Iron</keyword>
<dbReference type="InterPro" id="IPR011041">
    <property type="entry name" value="Quinoprot_gluc/sorb_DH_b-prop"/>
</dbReference>